<protein>
    <submittedName>
        <fullName evidence="2">SCP2 sterol-binding domain-containing protein</fullName>
    </submittedName>
</protein>
<evidence type="ECO:0000259" key="1">
    <source>
        <dbReference type="Pfam" id="PF02036"/>
    </source>
</evidence>
<gene>
    <name evidence="2" type="ORF">POM99_21515</name>
</gene>
<sequence length="177" mass="19606">MLPTPSLAAPHRRRPQWPHVPAVLLAPLQPLLQRIVRKVAREQPALFARLGPHGRSRFLIDARDLPFILLLQPDPVHPRLRAVSRAAAVDCDTHISGSCRELVTMVDGRQDGDSLFFSRDLLITGNLEAAVCLRNALDDIDGSIMQHVCVALGKPGRMLWSWFCSREPLRGSECAAA</sequence>
<reference evidence="2 3" key="1">
    <citation type="submission" date="2023-03" db="EMBL/GenBank/DDBJ databases">
        <title>Novosphingobium cyanobacteriorum sp. nov., isolated from a eutrophic reservoir during the Microcystis bloom period.</title>
        <authorList>
            <person name="Kang M."/>
            <person name="Le V."/>
            <person name="Ko S.-R."/>
            <person name="Lee S.-A."/>
            <person name="Ahn C.-Y."/>
        </authorList>
    </citation>
    <scope>NUCLEOTIDE SEQUENCE [LARGE SCALE GENOMIC DNA]</scope>
    <source>
        <strain evidence="2 3">HBC54</strain>
    </source>
</reference>
<dbReference type="EMBL" id="JAROCY010000043">
    <property type="protein sequence ID" value="MDF8335788.1"/>
    <property type="molecule type" value="Genomic_DNA"/>
</dbReference>
<dbReference type="SUPFAM" id="SSF55718">
    <property type="entry name" value="SCP-like"/>
    <property type="match status" value="1"/>
</dbReference>
<dbReference type="Pfam" id="PF02036">
    <property type="entry name" value="SCP2"/>
    <property type="match status" value="1"/>
</dbReference>
<dbReference type="InterPro" id="IPR036527">
    <property type="entry name" value="SCP2_sterol-bd_dom_sf"/>
</dbReference>
<dbReference type="RefSeq" id="WP_277280794.1">
    <property type="nucleotide sequence ID" value="NZ_JAROCY010000043.1"/>
</dbReference>
<dbReference type="InterPro" id="IPR003033">
    <property type="entry name" value="SCP2_sterol-bd_dom"/>
</dbReference>
<comment type="caution">
    <text evidence="2">The sequence shown here is derived from an EMBL/GenBank/DDBJ whole genome shotgun (WGS) entry which is preliminary data.</text>
</comment>
<proteinExistence type="predicted"/>
<evidence type="ECO:0000313" key="3">
    <source>
        <dbReference type="Proteomes" id="UP001222770"/>
    </source>
</evidence>
<accession>A0ABT6CPD9</accession>
<evidence type="ECO:0000313" key="2">
    <source>
        <dbReference type="EMBL" id="MDF8335788.1"/>
    </source>
</evidence>
<feature type="domain" description="SCP2" evidence="1">
    <location>
        <begin position="49"/>
        <end position="138"/>
    </location>
</feature>
<keyword evidence="3" id="KW-1185">Reference proteome</keyword>
<dbReference type="Proteomes" id="UP001222770">
    <property type="component" value="Unassembled WGS sequence"/>
</dbReference>
<organism evidence="2 3">
    <name type="scientific">Novosphingobium cyanobacteriorum</name>
    <dbReference type="NCBI Taxonomy" id="3024215"/>
    <lineage>
        <taxon>Bacteria</taxon>
        <taxon>Pseudomonadati</taxon>
        <taxon>Pseudomonadota</taxon>
        <taxon>Alphaproteobacteria</taxon>
        <taxon>Sphingomonadales</taxon>
        <taxon>Sphingomonadaceae</taxon>
        <taxon>Novosphingobium</taxon>
    </lineage>
</organism>
<name>A0ABT6CPD9_9SPHN</name>